<feature type="transmembrane region" description="Helical" evidence="5">
    <location>
        <begin position="296"/>
        <end position="314"/>
    </location>
</feature>
<proteinExistence type="predicted"/>
<organism evidence="6">
    <name type="scientific">Corethron hystrix</name>
    <dbReference type="NCBI Taxonomy" id="216773"/>
    <lineage>
        <taxon>Eukaryota</taxon>
        <taxon>Sar</taxon>
        <taxon>Stramenopiles</taxon>
        <taxon>Ochrophyta</taxon>
        <taxon>Bacillariophyta</taxon>
        <taxon>Coscinodiscophyceae</taxon>
        <taxon>Corethrophycidae</taxon>
        <taxon>Corethrales</taxon>
        <taxon>Corethraceae</taxon>
        <taxon>Corethron</taxon>
    </lineage>
</organism>
<dbReference type="AlphaFoldDB" id="A0A6U5HFN1"/>
<feature type="transmembrane region" description="Helical" evidence="5">
    <location>
        <begin position="230"/>
        <end position="250"/>
    </location>
</feature>
<reference evidence="6" key="1">
    <citation type="submission" date="2021-01" db="EMBL/GenBank/DDBJ databases">
        <authorList>
            <person name="Corre E."/>
            <person name="Pelletier E."/>
            <person name="Niang G."/>
            <person name="Scheremetjew M."/>
            <person name="Finn R."/>
            <person name="Kale V."/>
            <person name="Holt S."/>
            <person name="Cochrane G."/>
            <person name="Meng A."/>
            <person name="Brown T."/>
            <person name="Cohen L."/>
        </authorList>
    </citation>
    <scope>NUCLEOTIDE SEQUENCE</scope>
    <source>
        <strain evidence="6">308</strain>
    </source>
</reference>
<feature type="transmembrane region" description="Helical" evidence="5">
    <location>
        <begin position="62"/>
        <end position="84"/>
    </location>
</feature>
<keyword evidence="4 5" id="KW-0472">Membrane</keyword>
<dbReference type="GO" id="GO:0015095">
    <property type="term" value="F:magnesium ion transmembrane transporter activity"/>
    <property type="evidence" value="ECO:0007669"/>
    <property type="project" value="InterPro"/>
</dbReference>
<feature type="transmembrane region" description="Helical" evidence="5">
    <location>
        <begin position="116"/>
        <end position="135"/>
    </location>
</feature>
<keyword evidence="2 5" id="KW-0812">Transmembrane</keyword>
<evidence type="ECO:0000313" key="6">
    <source>
        <dbReference type="EMBL" id="CAD8888942.1"/>
    </source>
</evidence>
<protein>
    <recommendedName>
        <fullName evidence="8">Magnesium transporter</fullName>
    </recommendedName>
</protein>
<keyword evidence="3 5" id="KW-1133">Transmembrane helix</keyword>
<dbReference type="PANTHER" id="PTHR12570">
    <property type="match status" value="1"/>
</dbReference>
<accession>A0A6U5HFN1</accession>
<dbReference type="Pfam" id="PF05653">
    <property type="entry name" value="Mg_trans_NIPA"/>
    <property type="match status" value="1"/>
</dbReference>
<feature type="transmembrane region" description="Helical" evidence="5">
    <location>
        <begin position="155"/>
        <end position="173"/>
    </location>
</feature>
<evidence type="ECO:0000256" key="1">
    <source>
        <dbReference type="ARBA" id="ARBA00004141"/>
    </source>
</evidence>
<evidence type="ECO:0000256" key="4">
    <source>
        <dbReference type="ARBA" id="ARBA00023136"/>
    </source>
</evidence>
<dbReference type="InterPro" id="IPR008521">
    <property type="entry name" value="Mg_trans_NIPA"/>
</dbReference>
<dbReference type="EMBL" id="HBFR01022473">
    <property type="protein sequence ID" value="CAD8888942.1"/>
    <property type="molecule type" value="Transcribed_RNA"/>
</dbReference>
<evidence type="ECO:0000313" key="7">
    <source>
        <dbReference type="EMBL" id="CAD8888943.1"/>
    </source>
</evidence>
<sequence>MGDETSIDTKKEKLILGVILNLFGSVSINLGNNIQILGYQKIAEAQKNVKSNPGGPCCNSPLYALGTAVFFSGTIINFVSFAFAPQSMLASLESIQFLTNIAFAKLILKKEIRREVVLGTILTVLGTCLAVQFSSRSVLEMSVTDLVVLYSRTPYIVYLCLSSCVALGLEFFYRQYHHNNAFGCSSQKFLFAVRISFVLSSSIVGTQSVVQAKILAELLESQMENREDVYKHYFTYISILLWIITASVWIRRLNHALSTFDPLVIIPMLQVAFMVLAIVSGGIFFEEFNTFTVVQWLGFIGGVAVMVLGLAMIAQKSEIDSLAGQSVSLTLPGVKENPLIPPSLVISPHLYKSSLKINCEVAKESEKSKDHP</sequence>
<dbReference type="GO" id="GO:0016020">
    <property type="term" value="C:membrane"/>
    <property type="evidence" value="ECO:0007669"/>
    <property type="project" value="UniProtKB-SubCell"/>
</dbReference>
<name>A0A6U5HFN1_9STRA</name>
<feature type="transmembrane region" description="Helical" evidence="5">
    <location>
        <begin position="262"/>
        <end position="284"/>
    </location>
</feature>
<comment type="subcellular location">
    <subcellularLocation>
        <location evidence="1">Membrane</location>
        <topology evidence="1">Multi-pass membrane protein</topology>
    </subcellularLocation>
</comment>
<dbReference type="EMBL" id="HBFR01022474">
    <property type="protein sequence ID" value="CAD8888943.1"/>
    <property type="molecule type" value="Transcribed_RNA"/>
</dbReference>
<dbReference type="PANTHER" id="PTHR12570:SF9">
    <property type="entry name" value="MAGNESIUM TRANSPORTER NIPA8-RELATED"/>
    <property type="match status" value="1"/>
</dbReference>
<evidence type="ECO:0008006" key="8">
    <source>
        <dbReference type="Google" id="ProtNLM"/>
    </source>
</evidence>
<gene>
    <name evidence="6" type="ORF">CHYS00102_LOCUS16142</name>
    <name evidence="7" type="ORF">CHYS00102_LOCUS16143</name>
</gene>
<evidence type="ECO:0000256" key="5">
    <source>
        <dbReference type="SAM" id="Phobius"/>
    </source>
</evidence>
<evidence type="ECO:0000256" key="3">
    <source>
        <dbReference type="ARBA" id="ARBA00022989"/>
    </source>
</evidence>
<evidence type="ECO:0000256" key="2">
    <source>
        <dbReference type="ARBA" id="ARBA00022692"/>
    </source>
</evidence>